<feature type="chain" id="PRO_5012621114" description="Secreted protein" evidence="1">
    <location>
        <begin position="24"/>
        <end position="161"/>
    </location>
</feature>
<comment type="caution">
    <text evidence="2">The sequence shown here is derived from an EMBL/GenBank/DDBJ whole genome shotgun (WGS) entry which is preliminary data.</text>
</comment>
<dbReference type="EMBL" id="MCFD01000002">
    <property type="protein sequence ID" value="ORX72659.1"/>
    <property type="molecule type" value="Genomic_DNA"/>
</dbReference>
<dbReference type="GeneID" id="63808743"/>
<organism evidence="2 3">
    <name type="scientific">Linderina pennispora</name>
    <dbReference type="NCBI Taxonomy" id="61395"/>
    <lineage>
        <taxon>Eukaryota</taxon>
        <taxon>Fungi</taxon>
        <taxon>Fungi incertae sedis</taxon>
        <taxon>Zoopagomycota</taxon>
        <taxon>Kickxellomycotina</taxon>
        <taxon>Kickxellomycetes</taxon>
        <taxon>Kickxellales</taxon>
        <taxon>Kickxellaceae</taxon>
        <taxon>Linderina</taxon>
    </lineage>
</organism>
<feature type="signal peptide" evidence="1">
    <location>
        <begin position="1"/>
        <end position="23"/>
    </location>
</feature>
<keyword evidence="3" id="KW-1185">Reference proteome</keyword>
<reference evidence="2 3" key="1">
    <citation type="submission" date="2016-07" db="EMBL/GenBank/DDBJ databases">
        <title>Pervasive Adenine N6-methylation of Active Genes in Fungi.</title>
        <authorList>
            <consortium name="DOE Joint Genome Institute"/>
            <person name="Mondo S.J."/>
            <person name="Dannebaum R.O."/>
            <person name="Kuo R.C."/>
            <person name="Labutti K."/>
            <person name="Haridas S."/>
            <person name="Kuo A."/>
            <person name="Salamov A."/>
            <person name="Ahrendt S.R."/>
            <person name="Lipzen A."/>
            <person name="Sullivan W."/>
            <person name="Andreopoulos W.B."/>
            <person name="Clum A."/>
            <person name="Lindquist E."/>
            <person name="Daum C."/>
            <person name="Ramamoorthy G.K."/>
            <person name="Gryganskyi A."/>
            <person name="Culley D."/>
            <person name="Magnuson J.K."/>
            <person name="James T.Y."/>
            <person name="O'Malley M.A."/>
            <person name="Stajich J.E."/>
            <person name="Spatafora J.W."/>
            <person name="Visel A."/>
            <person name="Grigoriev I.V."/>
        </authorList>
    </citation>
    <scope>NUCLEOTIDE SEQUENCE [LARGE SCALE GENOMIC DNA]</scope>
    <source>
        <strain evidence="2 3">ATCC 12442</strain>
    </source>
</reference>
<evidence type="ECO:0000313" key="3">
    <source>
        <dbReference type="Proteomes" id="UP000193922"/>
    </source>
</evidence>
<dbReference type="Proteomes" id="UP000193922">
    <property type="component" value="Unassembled WGS sequence"/>
</dbReference>
<gene>
    <name evidence="2" type="ORF">DL89DRAFT_80766</name>
</gene>
<keyword evidence="1" id="KW-0732">Signal</keyword>
<name>A0A1Y1WGM3_9FUNG</name>
<dbReference type="RefSeq" id="XP_040745999.1">
    <property type="nucleotide sequence ID" value="XM_040892095.1"/>
</dbReference>
<proteinExistence type="predicted"/>
<dbReference type="AlphaFoldDB" id="A0A1Y1WGM3"/>
<accession>A0A1Y1WGM3</accession>
<protein>
    <recommendedName>
        <fullName evidence="4">Secreted protein</fullName>
    </recommendedName>
</protein>
<evidence type="ECO:0000256" key="1">
    <source>
        <dbReference type="SAM" id="SignalP"/>
    </source>
</evidence>
<evidence type="ECO:0000313" key="2">
    <source>
        <dbReference type="EMBL" id="ORX72659.1"/>
    </source>
</evidence>
<evidence type="ECO:0008006" key="4">
    <source>
        <dbReference type="Google" id="ProtNLM"/>
    </source>
</evidence>
<sequence length="161" mass="18378">MRCALRLLISLLTCLRCLLRLRGLLRFRGLFRLRSPGSLPGGRMRCRYLGVANPCNRLLRCSRGESGQGAEHGKGKELRGCLHSASTEQDIVPNVEKRSEKRRSVTRLAKYIRKSRGKKQGESLFHSSFLAMQIQQHHVFRFFRCDRPLSLSPPRGGVIYV</sequence>